<dbReference type="AlphaFoldDB" id="A0AAV5MD89"/>
<dbReference type="EMBL" id="BPVZ01000229">
    <property type="protein sequence ID" value="GKV47473.1"/>
    <property type="molecule type" value="Genomic_DNA"/>
</dbReference>
<accession>A0AAV5MD89</accession>
<protein>
    <submittedName>
        <fullName evidence="1">Uncharacterized protein</fullName>
    </submittedName>
</protein>
<organism evidence="1 2">
    <name type="scientific">Rubroshorea leprosula</name>
    <dbReference type="NCBI Taxonomy" id="152421"/>
    <lineage>
        <taxon>Eukaryota</taxon>
        <taxon>Viridiplantae</taxon>
        <taxon>Streptophyta</taxon>
        <taxon>Embryophyta</taxon>
        <taxon>Tracheophyta</taxon>
        <taxon>Spermatophyta</taxon>
        <taxon>Magnoliopsida</taxon>
        <taxon>eudicotyledons</taxon>
        <taxon>Gunneridae</taxon>
        <taxon>Pentapetalae</taxon>
        <taxon>rosids</taxon>
        <taxon>malvids</taxon>
        <taxon>Malvales</taxon>
        <taxon>Dipterocarpaceae</taxon>
        <taxon>Rubroshorea</taxon>
    </lineage>
</organism>
<sequence>MKVAKGGNLVLCAGEAQLYTLDQLMRASVELLGRGTMGITYKAVLGNRLIVTVKQLDARLAGTSK</sequence>
<proteinExistence type="predicted"/>
<evidence type="ECO:0000313" key="1">
    <source>
        <dbReference type="EMBL" id="GKV47473.1"/>
    </source>
</evidence>
<evidence type="ECO:0000313" key="2">
    <source>
        <dbReference type="Proteomes" id="UP001054252"/>
    </source>
</evidence>
<comment type="caution">
    <text evidence="1">The sequence shown here is derived from an EMBL/GenBank/DDBJ whole genome shotgun (WGS) entry which is preliminary data.</text>
</comment>
<gene>
    <name evidence="1" type="ORF">SLEP1_g54376</name>
</gene>
<reference evidence="1 2" key="1">
    <citation type="journal article" date="2021" name="Commun. Biol.">
        <title>The genome of Shorea leprosula (Dipterocarpaceae) highlights the ecological relevance of drought in aseasonal tropical rainforests.</title>
        <authorList>
            <person name="Ng K.K.S."/>
            <person name="Kobayashi M.J."/>
            <person name="Fawcett J.A."/>
            <person name="Hatakeyama M."/>
            <person name="Paape T."/>
            <person name="Ng C.H."/>
            <person name="Ang C.C."/>
            <person name="Tnah L.H."/>
            <person name="Lee C.T."/>
            <person name="Nishiyama T."/>
            <person name="Sese J."/>
            <person name="O'Brien M.J."/>
            <person name="Copetti D."/>
            <person name="Mohd Noor M.I."/>
            <person name="Ong R.C."/>
            <person name="Putra M."/>
            <person name="Sireger I.Z."/>
            <person name="Indrioko S."/>
            <person name="Kosugi Y."/>
            <person name="Izuno A."/>
            <person name="Isagi Y."/>
            <person name="Lee S.L."/>
            <person name="Shimizu K.K."/>
        </authorList>
    </citation>
    <scope>NUCLEOTIDE SEQUENCE [LARGE SCALE GENOMIC DNA]</scope>
    <source>
        <strain evidence="1">214</strain>
    </source>
</reference>
<dbReference type="Proteomes" id="UP001054252">
    <property type="component" value="Unassembled WGS sequence"/>
</dbReference>
<name>A0AAV5MD89_9ROSI</name>
<keyword evidence="2" id="KW-1185">Reference proteome</keyword>